<accession>A0ABW7XB76</accession>
<protein>
    <submittedName>
        <fullName evidence="2">Nuclear transport factor 2 family protein</fullName>
    </submittedName>
</protein>
<feature type="domain" description="SnoaL-like" evidence="1">
    <location>
        <begin position="13"/>
        <end position="124"/>
    </location>
</feature>
<dbReference type="InterPro" id="IPR037401">
    <property type="entry name" value="SnoaL-like"/>
</dbReference>
<dbReference type="EMBL" id="JBIRYO010000038">
    <property type="protein sequence ID" value="MFI2478375.1"/>
    <property type="molecule type" value="Genomic_DNA"/>
</dbReference>
<sequence length="150" mass="16986">MSEITYGSAQQIVQDFLLALESRKLERIMSCFSSNAVVVIPLSIDGRPDPWFTFEGTRQVTEYWTNAVRSLRRIGFSRKELTVSADATTVFCEAEGDMRRYEDGEEYRNVYVFRFDIASGKITRLLEYANPVTVANFGGGAVVENLHVPQ</sequence>
<evidence type="ECO:0000313" key="3">
    <source>
        <dbReference type="Proteomes" id="UP001611415"/>
    </source>
</evidence>
<dbReference type="Gene3D" id="3.10.450.50">
    <property type="match status" value="1"/>
</dbReference>
<evidence type="ECO:0000313" key="2">
    <source>
        <dbReference type="EMBL" id="MFI2478375.1"/>
    </source>
</evidence>
<gene>
    <name evidence="2" type="ORF">ACH49W_33890</name>
</gene>
<dbReference type="Pfam" id="PF12680">
    <property type="entry name" value="SnoaL_2"/>
    <property type="match status" value="1"/>
</dbReference>
<dbReference type="Proteomes" id="UP001611415">
    <property type="component" value="Unassembled WGS sequence"/>
</dbReference>
<reference evidence="2 3" key="1">
    <citation type="submission" date="2024-10" db="EMBL/GenBank/DDBJ databases">
        <title>The Natural Products Discovery Center: Release of the First 8490 Sequenced Strains for Exploring Actinobacteria Biosynthetic Diversity.</title>
        <authorList>
            <person name="Kalkreuter E."/>
            <person name="Kautsar S.A."/>
            <person name="Yang D."/>
            <person name="Bader C.D."/>
            <person name="Teijaro C.N."/>
            <person name="Fluegel L."/>
            <person name="Davis C.M."/>
            <person name="Simpson J.R."/>
            <person name="Lauterbach L."/>
            <person name="Steele A.D."/>
            <person name="Gui C."/>
            <person name="Meng S."/>
            <person name="Li G."/>
            <person name="Viehrig K."/>
            <person name="Ye F."/>
            <person name="Su P."/>
            <person name="Kiefer A.F."/>
            <person name="Nichols A."/>
            <person name="Cepeda A.J."/>
            <person name="Yan W."/>
            <person name="Fan B."/>
            <person name="Jiang Y."/>
            <person name="Adhikari A."/>
            <person name="Zheng C.-J."/>
            <person name="Schuster L."/>
            <person name="Cowan T.M."/>
            <person name="Smanski M.J."/>
            <person name="Chevrette M.G."/>
            <person name="De Carvalho L.P.S."/>
            <person name="Shen B."/>
        </authorList>
    </citation>
    <scope>NUCLEOTIDE SEQUENCE [LARGE SCALE GENOMIC DNA]</scope>
    <source>
        <strain evidence="2 3">NPDC019275</strain>
    </source>
</reference>
<dbReference type="SUPFAM" id="SSF54427">
    <property type="entry name" value="NTF2-like"/>
    <property type="match status" value="1"/>
</dbReference>
<dbReference type="InterPro" id="IPR032710">
    <property type="entry name" value="NTF2-like_dom_sf"/>
</dbReference>
<evidence type="ECO:0000259" key="1">
    <source>
        <dbReference type="Pfam" id="PF12680"/>
    </source>
</evidence>
<dbReference type="RefSeq" id="WP_357409807.1">
    <property type="nucleotide sequence ID" value="NZ_JBEYCD010000017.1"/>
</dbReference>
<organism evidence="2 3">
    <name type="scientific">Nocardia xishanensis</name>
    <dbReference type="NCBI Taxonomy" id="238964"/>
    <lineage>
        <taxon>Bacteria</taxon>
        <taxon>Bacillati</taxon>
        <taxon>Actinomycetota</taxon>
        <taxon>Actinomycetes</taxon>
        <taxon>Mycobacteriales</taxon>
        <taxon>Nocardiaceae</taxon>
        <taxon>Nocardia</taxon>
    </lineage>
</organism>
<proteinExistence type="predicted"/>
<name>A0ABW7XB76_9NOCA</name>
<comment type="caution">
    <text evidence="2">The sequence shown here is derived from an EMBL/GenBank/DDBJ whole genome shotgun (WGS) entry which is preliminary data.</text>
</comment>
<keyword evidence="3" id="KW-1185">Reference proteome</keyword>